<feature type="binding site" evidence="8">
    <location>
        <position position="166"/>
    </location>
    <ligand>
        <name>substrate</name>
    </ligand>
</feature>
<dbReference type="EMBL" id="SNVW01000003">
    <property type="protein sequence ID" value="TDN45442.1"/>
    <property type="molecule type" value="Genomic_DNA"/>
</dbReference>
<dbReference type="Proteomes" id="UP000295764">
    <property type="component" value="Unassembled WGS sequence"/>
</dbReference>
<dbReference type="AlphaFoldDB" id="A0A4V3BL60"/>
<dbReference type="InterPro" id="IPR036817">
    <property type="entry name" value="Transthyretin/HIU_hydrolase_sf"/>
</dbReference>
<evidence type="ECO:0000313" key="11">
    <source>
        <dbReference type="EMBL" id="TDN45442.1"/>
    </source>
</evidence>
<feature type="domain" description="Transthyretin/hydroxyisourate hydrolase" evidence="9">
    <location>
        <begin position="163"/>
        <end position="264"/>
    </location>
</feature>
<dbReference type="PANTHER" id="PTHR10395">
    <property type="entry name" value="URICASE AND TRANSTHYRETIN-RELATED"/>
    <property type="match status" value="1"/>
</dbReference>
<dbReference type="Gene3D" id="1.10.3330.10">
    <property type="entry name" value="Oxo-4-hydroxy-4-carboxy-5-ureidoimidazoline decarboxylase"/>
    <property type="match status" value="1"/>
</dbReference>
<comment type="function">
    <text evidence="2">Catalyzes the hydrolysis of 5-hydroxyisourate (HIU) to 2-oxo-4-hydroxy-4-carboxy-5-ureidoimidazoline (OHCU).</text>
</comment>
<dbReference type="InterPro" id="IPR018020">
    <property type="entry name" value="OHCU_decarboxylase"/>
</dbReference>
<sequence>MDLGELNDATDTDAAATVRGWADVAPWVDALVAARPYASVTALLDRARSLAAAWGAVELDAALAHHPRIGERATDASSAREQSSMRTAGGDVAAAIADGNAEYERRFGRVFLVRAAGRSPEELLAELERRLRNDPSAEVSEAAAALADIALHRIRATFGVPQLTTHVLDATAGTPAAGVGLVLSTVEGEVIATGTTDPDGRAALGPDVLGRGDHVLRFETGAYFAAAGTPTFHPFVTVAFSVAGTGHLHVPLLLSPFAYSTYRGS</sequence>
<dbReference type="Pfam" id="PF00576">
    <property type="entry name" value="Transthyretin"/>
    <property type="match status" value="1"/>
</dbReference>
<comment type="caution">
    <text evidence="11">The sequence shown here is derived from an EMBL/GenBank/DDBJ whole genome shotgun (WGS) entry which is preliminary data.</text>
</comment>
<dbReference type="EC" id="3.5.2.17" evidence="5"/>
<dbReference type="GO" id="GO:0033971">
    <property type="term" value="F:hydroxyisourate hydrolase activity"/>
    <property type="evidence" value="ECO:0007669"/>
    <property type="project" value="UniProtKB-EC"/>
</dbReference>
<dbReference type="PRINTS" id="PR00189">
    <property type="entry name" value="TRNSTHYRETIN"/>
</dbReference>
<dbReference type="InterPro" id="IPR017595">
    <property type="entry name" value="OHCU_decarboxylase-2"/>
</dbReference>
<reference evidence="11 12" key="1">
    <citation type="submission" date="2019-03" db="EMBL/GenBank/DDBJ databases">
        <title>Genomic analyses of the natural microbiome of Caenorhabditis elegans.</title>
        <authorList>
            <person name="Samuel B."/>
        </authorList>
    </citation>
    <scope>NUCLEOTIDE SEQUENCE [LARGE SCALE GENOMIC DNA]</scope>
    <source>
        <strain evidence="11 12">JUb65</strain>
    </source>
</reference>
<dbReference type="NCBIfam" id="TIGR03180">
    <property type="entry name" value="UraD_2"/>
    <property type="match status" value="1"/>
</dbReference>
<keyword evidence="7 11" id="KW-0378">Hydrolase</keyword>
<keyword evidence="6" id="KW-0659">Purine metabolism</keyword>
<evidence type="ECO:0000256" key="7">
    <source>
        <dbReference type="ARBA" id="ARBA00022801"/>
    </source>
</evidence>
<evidence type="ECO:0000256" key="4">
    <source>
        <dbReference type="ARBA" id="ARBA00011881"/>
    </source>
</evidence>
<dbReference type="SUPFAM" id="SSF158694">
    <property type="entry name" value="UraD-Like"/>
    <property type="match status" value="1"/>
</dbReference>
<dbReference type="PANTHER" id="PTHR10395:SF7">
    <property type="entry name" value="5-HYDROXYISOURATE HYDROLASE"/>
    <property type="match status" value="1"/>
</dbReference>
<feature type="binding site" evidence="8">
    <location>
        <position position="262"/>
    </location>
    <ligand>
        <name>substrate</name>
    </ligand>
</feature>
<dbReference type="SUPFAM" id="SSF49472">
    <property type="entry name" value="Transthyretin (synonym: prealbumin)"/>
    <property type="match status" value="1"/>
</dbReference>
<comment type="similarity">
    <text evidence="3">Belongs to the transthyretin family. 5-hydroxyisourate hydrolase subfamily.</text>
</comment>
<evidence type="ECO:0000256" key="8">
    <source>
        <dbReference type="PIRSR" id="PIRSR600895-51"/>
    </source>
</evidence>
<evidence type="ECO:0000259" key="9">
    <source>
        <dbReference type="Pfam" id="PF00576"/>
    </source>
</evidence>
<dbReference type="CDD" id="cd05822">
    <property type="entry name" value="TLP_HIUase"/>
    <property type="match status" value="1"/>
</dbReference>
<protein>
    <recommendedName>
        <fullName evidence="5">hydroxyisourate hydrolase</fullName>
        <ecNumber evidence="5">3.5.2.17</ecNumber>
    </recommendedName>
</protein>
<evidence type="ECO:0000256" key="1">
    <source>
        <dbReference type="ARBA" id="ARBA00001043"/>
    </source>
</evidence>
<comment type="subunit">
    <text evidence="4">Homotetramer.</text>
</comment>
<feature type="binding site" evidence="8">
    <location>
        <position position="201"/>
    </location>
    <ligand>
        <name>substrate</name>
    </ligand>
</feature>
<dbReference type="GO" id="GO:0006144">
    <property type="term" value="P:purine nucleobase metabolic process"/>
    <property type="evidence" value="ECO:0007669"/>
    <property type="project" value="UniProtKB-KW"/>
</dbReference>
<dbReference type="InterPro" id="IPR036778">
    <property type="entry name" value="OHCU_decarboxylase_sf"/>
</dbReference>
<name>A0A4V3BL60_9MICO</name>
<organism evidence="11 12">
    <name type="scientific">Curtobacterium flaccumfaciens</name>
    <dbReference type="NCBI Taxonomy" id="2035"/>
    <lineage>
        <taxon>Bacteria</taxon>
        <taxon>Bacillati</taxon>
        <taxon>Actinomycetota</taxon>
        <taxon>Actinomycetes</taxon>
        <taxon>Micrococcales</taxon>
        <taxon>Microbacteriaceae</taxon>
        <taxon>Curtobacterium</taxon>
    </lineage>
</organism>
<dbReference type="NCBIfam" id="TIGR02962">
    <property type="entry name" value="hdxy_isourate"/>
    <property type="match status" value="1"/>
</dbReference>
<dbReference type="InterPro" id="IPR014306">
    <property type="entry name" value="Hydroxyisourate_hydrolase"/>
</dbReference>
<dbReference type="NCBIfam" id="NF010372">
    <property type="entry name" value="PRK13798.1"/>
    <property type="match status" value="1"/>
</dbReference>
<proteinExistence type="inferred from homology"/>
<comment type="catalytic activity">
    <reaction evidence="1">
        <text>5-hydroxyisourate + H2O = 5-hydroxy-2-oxo-4-ureido-2,5-dihydro-1H-imidazole-5-carboxylate + H(+)</text>
        <dbReference type="Rhea" id="RHEA:23736"/>
        <dbReference type="ChEBI" id="CHEBI:15377"/>
        <dbReference type="ChEBI" id="CHEBI:15378"/>
        <dbReference type="ChEBI" id="CHEBI:18072"/>
        <dbReference type="ChEBI" id="CHEBI:58639"/>
        <dbReference type="EC" id="3.5.2.17"/>
    </reaction>
</comment>
<gene>
    <name evidence="11" type="ORF">EDF64_103366</name>
</gene>
<evidence type="ECO:0000256" key="3">
    <source>
        <dbReference type="ARBA" id="ARBA00009850"/>
    </source>
</evidence>
<evidence type="ECO:0000259" key="10">
    <source>
        <dbReference type="Pfam" id="PF09349"/>
    </source>
</evidence>
<evidence type="ECO:0000256" key="6">
    <source>
        <dbReference type="ARBA" id="ARBA00022631"/>
    </source>
</evidence>
<evidence type="ECO:0000256" key="2">
    <source>
        <dbReference type="ARBA" id="ARBA00002704"/>
    </source>
</evidence>
<dbReference type="InterPro" id="IPR023416">
    <property type="entry name" value="Transthyretin/HIU_hydrolase_d"/>
</dbReference>
<dbReference type="Pfam" id="PF09349">
    <property type="entry name" value="OHCU_decarbox"/>
    <property type="match status" value="1"/>
</dbReference>
<evidence type="ECO:0000313" key="12">
    <source>
        <dbReference type="Proteomes" id="UP000295764"/>
    </source>
</evidence>
<feature type="domain" description="Oxo-4-hydroxy-4-carboxy-5-ureidoimidazoline decarboxylase" evidence="10">
    <location>
        <begin position="7"/>
        <end position="155"/>
    </location>
</feature>
<dbReference type="InterPro" id="IPR000895">
    <property type="entry name" value="Transthyretin/HIU_hydrolase"/>
</dbReference>
<dbReference type="Gene3D" id="2.60.40.180">
    <property type="entry name" value="Transthyretin/hydroxyisourate hydrolase domain"/>
    <property type="match status" value="1"/>
</dbReference>
<evidence type="ECO:0000256" key="5">
    <source>
        <dbReference type="ARBA" id="ARBA00012609"/>
    </source>
</evidence>
<accession>A0A4V3BL60</accession>